<gene>
    <name evidence="2" type="ORF">HHE94_17710</name>
</gene>
<comment type="caution">
    <text evidence="2">The sequence shown here is derived from an EMBL/GenBank/DDBJ whole genome shotgun (WGS) entry which is preliminary data.</text>
</comment>
<sequence>MRKYIVLFFCLISNYVFASFPLEVSDEALIKKTDHVLIGRVVGVDMVDGNGKQIYDLKAKTGPKSPNNIRLIFAIDEVLETNSKSVPTKLFVPLDSFMHFSLGQIKEDYPEVTEQRLLLLSGNEFKPPVAGHFQRNLLDKEYYLELFKTNKSLKQDK</sequence>
<feature type="signal peptide" evidence="1">
    <location>
        <begin position="1"/>
        <end position="18"/>
    </location>
</feature>
<proteinExistence type="predicted"/>
<reference evidence="2 3" key="1">
    <citation type="submission" date="2020-04" db="EMBL/GenBank/DDBJ databases">
        <title>Genome sequencing and assembly of Pseudoalteromonas arctica.</title>
        <authorList>
            <person name="Cook G.M."/>
        </authorList>
    </citation>
    <scope>NUCLEOTIDE SEQUENCE [LARGE SCALE GENOMIC DNA]</scope>
    <source>
        <strain evidence="2 3">NEC-BIFX-2020_001</strain>
    </source>
</reference>
<evidence type="ECO:0008006" key="4">
    <source>
        <dbReference type="Google" id="ProtNLM"/>
    </source>
</evidence>
<accession>A0AAP6Y6Q9</accession>
<evidence type="ECO:0000313" key="3">
    <source>
        <dbReference type="Proteomes" id="UP000549590"/>
    </source>
</evidence>
<evidence type="ECO:0000313" key="2">
    <source>
        <dbReference type="EMBL" id="NMP04539.1"/>
    </source>
</evidence>
<evidence type="ECO:0000256" key="1">
    <source>
        <dbReference type="SAM" id="SignalP"/>
    </source>
</evidence>
<dbReference type="AlphaFoldDB" id="A0AAP6Y6Q9"/>
<dbReference type="Proteomes" id="UP000549590">
    <property type="component" value="Unassembled WGS sequence"/>
</dbReference>
<keyword evidence="1" id="KW-0732">Signal</keyword>
<name>A0AAP6Y6Q9_9GAMM</name>
<organism evidence="2 3">
    <name type="scientific">Pseudoalteromonas arctica</name>
    <dbReference type="NCBI Taxonomy" id="394751"/>
    <lineage>
        <taxon>Bacteria</taxon>
        <taxon>Pseudomonadati</taxon>
        <taxon>Pseudomonadota</taxon>
        <taxon>Gammaproteobacteria</taxon>
        <taxon>Alteromonadales</taxon>
        <taxon>Pseudoalteromonadaceae</taxon>
        <taxon>Pseudoalteromonas</taxon>
    </lineage>
</organism>
<dbReference type="EMBL" id="JABBYB010000013">
    <property type="protein sequence ID" value="NMP04539.1"/>
    <property type="molecule type" value="Genomic_DNA"/>
</dbReference>
<protein>
    <recommendedName>
        <fullName evidence="4">PRC-barrel domain-containing protein</fullName>
    </recommendedName>
</protein>
<dbReference type="RefSeq" id="WP_007580896.1">
    <property type="nucleotide sequence ID" value="NZ_JABBYB010000013.1"/>
</dbReference>
<feature type="chain" id="PRO_5043019111" description="PRC-barrel domain-containing protein" evidence="1">
    <location>
        <begin position="19"/>
        <end position="157"/>
    </location>
</feature>